<reference evidence="2" key="1">
    <citation type="journal article" date="2021" name="PeerJ">
        <title>Extensive microbial diversity within the chicken gut microbiome revealed by metagenomics and culture.</title>
        <authorList>
            <person name="Gilroy R."/>
            <person name="Ravi A."/>
            <person name="Getino M."/>
            <person name="Pursley I."/>
            <person name="Horton D.L."/>
            <person name="Alikhan N.F."/>
            <person name="Baker D."/>
            <person name="Gharbi K."/>
            <person name="Hall N."/>
            <person name="Watson M."/>
            <person name="Adriaenssens E.M."/>
            <person name="Foster-Nyarko E."/>
            <person name="Jarju S."/>
            <person name="Secka A."/>
            <person name="Antonio M."/>
            <person name="Oren A."/>
            <person name="Chaudhuri R.R."/>
            <person name="La Ragione R."/>
            <person name="Hildebrand F."/>
            <person name="Pallen M.J."/>
        </authorList>
    </citation>
    <scope>NUCLEOTIDE SEQUENCE</scope>
    <source>
        <strain evidence="2">ChiHjej11B10-19426</strain>
    </source>
</reference>
<accession>A0A9D2DDI9</accession>
<protein>
    <submittedName>
        <fullName evidence="2">Uncharacterized protein</fullName>
    </submittedName>
</protein>
<keyword evidence="1" id="KW-0472">Membrane</keyword>
<reference evidence="2" key="2">
    <citation type="submission" date="2021-04" db="EMBL/GenBank/DDBJ databases">
        <authorList>
            <person name="Gilroy R."/>
        </authorList>
    </citation>
    <scope>NUCLEOTIDE SEQUENCE</scope>
    <source>
        <strain evidence="2">ChiHjej11B10-19426</strain>
    </source>
</reference>
<dbReference type="EMBL" id="DXCC01000010">
    <property type="protein sequence ID" value="HIZ15022.1"/>
    <property type="molecule type" value="Genomic_DNA"/>
</dbReference>
<dbReference type="Proteomes" id="UP000824014">
    <property type="component" value="Unassembled WGS sequence"/>
</dbReference>
<evidence type="ECO:0000313" key="3">
    <source>
        <dbReference type="Proteomes" id="UP000824014"/>
    </source>
</evidence>
<comment type="caution">
    <text evidence="2">The sequence shown here is derived from an EMBL/GenBank/DDBJ whole genome shotgun (WGS) entry which is preliminary data.</text>
</comment>
<name>A0A9D2DDI9_9BACT</name>
<evidence type="ECO:0000256" key="1">
    <source>
        <dbReference type="SAM" id="Phobius"/>
    </source>
</evidence>
<gene>
    <name evidence="2" type="ORF">H9816_03815</name>
</gene>
<proteinExistence type="predicted"/>
<keyword evidence="1" id="KW-0812">Transmembrane</keyword>
<dbReference type="AlphaFoldDB" id="A0A9D2DDI9"/>
<organism evidence="2 3">
    <name type="scientific">Candidatus Tidjanibacter faecipullorum</name>
    <dbReference type="NCBI Taxonomy" id="2838766"/>
    <lineage>
        <taxon>Bacteria</taxon>
        <taxon>Pseudomonadati</taxon>
        <taxon>Bacteroidota</taxon>
        <taxon>Bacteroidia</taxon>
        <taxon>Bacteroidales</taxon>
        <taxon>Rikenellaceae</taxon>
        <taxon>Tidjanibacter</taxon>
    </lineage>
</organism>
<evidence type="ECO:0000313" key="2">
    <source>
        <dbReference type="EMBL" id="HIZ15022.1"/>
    </source>
</evidence>
<feature type="transmembrane region" description="Helical" evidence="1">
    <location>
        <begin position="64"/>
        <end position="82"/>
    </location>
</feature>
<sequence length="84" mass="9616">MFYECYNKLGEKIGWARSKGEAEEKIRHANLMLDLEQMKDPIKFAERVERTQQKQEKERKGEGVALLVGGIMVIVMLVACAISM</sequence>
<keyword evidence="1" id="KW-1133">Transmembrane helix</keyword>